<proteinExistence type="predicted"/>
<protein>
    <submittedName>
        <fullName evidence="1">Uncharacterized protein</fullName>
    </submittedName>
</protein>
<name>A0A1M6J7K7_9FIRM</name>
<dbReference type="OrthoDB" id="9857833at2"/>
<dbReference type="Proteomes" id="UP000184442">
    <property type="component" value="Unassembled WGS sequence"/>
</dbReference>
<keyword evidence="2" id="KW-1185">Reference proteome</keyword>
<evidence type="ECO:0000313" key="2">
    <source>
        <dbReference type="Proteomes" id="UP000184442"/>
    </source>
</evidence>
<dbReference type="AlphaFoldDB" id="A0A1M6J7K7"/>
<accession>A0A1M6J7K7</accession>
<dbReference type="RefSeq" id="WP_073028167.1">
    <property type="nucleotide sequence ID" value="NZ_FQZS01000053.1"/>
</dbReference>
<organism evidence="1 2">
    <name type="scientific">Lutispora thermophila DSM 19022</name>
    <dbReference type="NCBI Taxonomy" id="1122184"/>
    <lineage>
        <taxon>Bacteria</taxon>
        <taxon>Bacillati</taxon>
        <taxon>Bacillota</taxon>
        <taxon>Clostridia</taxon>
        <taxon>Lutisporales</taxon>
        <taxon>Lutisporaceae</taxon>
        <taxon>Lutispora</taxon>
    </lineage>
</organism>
<dbReference type="EMBL" id="FQZS01000053">
    <property type="protein sequence ID" value="SHJ42693.1"/>
    <property type="molecule type" value="Genomic_DNA"/>
</dbReference>
<dbReference type="STRING" id="1122184.SAMN02745176_03532"/>
<dbReference type="SUPFAM" id="SSF52540">
    <property type="entry name" value="P-loop containing nucleoside triphosphate hydrolases"/>
    <property type="match status" value="1"/>
</dbReference>
<sequence length="496" mass="58392">MKKYNIHLVASNRLSNIKTMLEEINEYEGQKVEVSVSKWNYSFLALNYFLTAEMTEEPDIMLIFDNAEFSRIDGATGKNIGYKKMLDTLRTARVNLQKAKIVLVLSEDKKEDKSFISEIMKMDIQNFFFSAGDEYDIEQLKSWLFGPDKTLDDNKIYLEEHEKENFQPVIKYVDRIIEKPVTEVVEKVVEKKEVKVVEKIVQVEGQRDSFKKLILTVWDNAEFGCEFAYMAAKLSGLEVLLVDADLLSPKADLILNIRKNPSSIKTEGIYSDSGFNIIMDTIEKNVFNVSFFSDACINRKELKNLHVLTGNYNLDNYEYYTQENFKIFLEKCYQAFDITVILVNRSMYDLFTIMSLDRADYNIIATRADLISLRDFNTQIQYLYDKQYIDINKYKFVAFEYINDLSLKESLIKEITENNYIGHISYNKKRTIYRNLKAPYVTRMTSRQVDEYKDILAYFKIVPKRKLMDKLRSKIKYAKLKIRSIFKKLKLRKKSR</sequence>
<dbReference type="InterPro" id="IPR027417">
    <property type="entry name" value="P-loop_NTPase"/>
</dbReference>
<gene>
    <name evidence="1" type="ORF">SAMN02745176_03532</name>
</gene>
<evidence type="ECO:0000313" key="1">
    <source>
        <dbReference type="EMBL" id="SHJ42693.1"/>
    </source>
</evidence>
<reference evidence="1 2" key="1">
    <citation type="submission" date="2016-11" db="EMBL/GenBank/DDBJ databases">
        <authorList>
            <person name="Jaros S."/>
            <person name="Januszkiewicz K."/>
            <person name="Wedrychowicz H."/>
        </authorList>
    </citation>
    <scope>NUCLEOTIDE SEQUENCE [LARGE SCALE GENOMIC DNA]</scope>
    <source>
        <strain evidence="1 2">DSM 19022</strain>
    </source>
</reference>
<dbReference type="Gene3D" id="3.40.50.300">
    <property type="entry name" value="P-loop containing nucleotide triphosphate hydrolases"/>
    <property type="match status" value="1"/>
</dbReference>